<accession>A0A2H0CU21</accession>
<dbReference type="AlphaFoldDB" id="A0A2H0CU21"/>
<reference evidence="1 2" key="1">
    <citation type="submission" date="2017-09" db="EMBL/GenBank/DDBJ databases">
        <title>Depth-based differentiation of microbial function through sediment-hosted aquifers and enrichment of novel symbionts in the deep terrestrial subsurface.</title>
        <authorList>
            <person name="Probst A.J."/>
            <person name="Ladd B."/>
            <person name="Jarett J.K."/>
            <person name="Geller-Mcgrath D.E."/>
            <person name="Sieber C.M."/>
            <person name="Emerson J.B."/>
            <person name="Anantharaman K."/>
            <person name="Thomas B.C."/>
            <person name="Malmstrom R."/>
            <person name="Stieglmeier M."/>
            <person name="Klingl A."/>
            <person name="Woyke T."/>
            <person name="Ryan C.M."/>
            <person name="Banfield J.F."/>
        </authorList>
    </citation>
    <scope>NUCLEOTIDE SEQUENCE [LARGE SCALE GENOMIC DNA]</scope>
    <source>
        <strain evidence="1">CG22_combo_CG10-13_8_21_14_all_47_15</strain>
    </source>
</reference>
<evidence type="ECO:0000313" key="1">
    <source>
        <dbReference type="EMBL" id="PIP73251.1"/>
    </source>
</evidence>
<dbReference type="Proteomes" id="UP000230638">
    <property type="component" value="Unassembled WGS sequence"/>
</dbReference>
<comment type="caution">
    <text evidence="1">The sequence shown here is derived from an EMBL/GenBank/DDBJ whole genome shotgun (WGS) entry which is preliminary data.</text>
</comment>
<gene>
    <name evidence="1" type="ORF">COW88_02565</name>
</gene>
<organism evidence="1 2">
    <name type="scientific">Candidatus Lloydbacteria bacterium CG22_combo_CG10-13_8_21_14_all_47_15</name>
    <dbReference type="NCBI Taxonomy" id="1974635"/>
    <lineage>
        <taxon>Bacteria</taxon>
        <taxon>Candidatus Lloydiibacteriota</taxon>
    </lineage>
</organism>
<evidence type="ECO:0000313" key="2">
    <source>
        <dbReference type="Proteomes" id="UP000230638"/>
    </source>
</evidence>
<name>A0A2H0CU21_9BACT</name>
<dbReference type="EMBL" id="PCTL01000026">
    <property type="protein sequence ID" value="PIP73251.1"/>
    <property type="molecule type" value="Genomic_DNA"/>
</dbReference>
<protein>
    <submittedName>
        <fullName evidence="1">Uncharacterized protein</fullName>
    </submittedName>
</protein>
<proteinExistence type="predicted"/>
<sequence>MRTAEEVMMRCKLILDQPDIVLLVDKSSSPTAAYDMVMDATHNDETAKAARWLGVLRRDYPDRYAEITRNTLSHVQRNTAKKGVRDEVNK</sequence>